<feature type="compositionally biased region" description="Gly residues" evidence="1">
    <location>
        <begin position="21"/>
        <end position="37"/>
    </location>
</feature>
<accession>A0AAD4T2E2</accession>
<dbReference type="EMBL" id="JAJJMB010005585">
    <property type="protein sequence ID" value="KAI3938047.1"/>
    <property type="molecule type" value="Genomic_DNA"/>
</dbReference>
<dbReference type="Proteomes" id="UP001202328">
    <property type="component" value="Unassembled WGS sequence"/>
</dbReference>
<organism evidence="2 3">
    <name type="scientific">Papaver atlanticum</name>
    <dbReference type="NCBI Taxonomy" id="357466"/>
    <lineage>
        <taxon>Eukaryota</taxon>
        <taxon>Viridiplantae</taxon>
        <taxon>Streptophyta</taxon>
        <taxon>Embryophyta</taxon>
        <taxon>Tracheophyta</taxon>
        <taxon>Spermatophyta</taxon>
        <taxon>Magnoliopsida</taxon>
        <taxon>Ranunculales</taxon>
        <taxon>Papaveraceae</taxon>
        <taxon>Papaveroideae</taxon>
        <taxon>Papaver</taxon>
    </lineage>
</organism>
<feature type="region of interest" description="Disordered" evidence="1">
    <location>
        <begin position="17"/>
        <end position="60"/>
    </location>
</feature>
<evidence type="ECO:0000313" key="3">
    <source>
        <dbReference type="Proteomes" id="UP001202328"/>
    </source>
</evidence>
<name>A0AAD4T2E2_9MAGN</name>
<protein>
    <submittedName>
        <fullName evidence="2">Uncharacterized protein</fullName>
    </submittedName>
</protein>
<gene>
    <name evidence="2" type="ORF">MKW98_018603</name>
</gene>
<comment type="caution">
    <text evidence="2">The sequence shown here is derived from an EMBL/GenBank/DDBJ whole genome shotgun (WGS) entry which is preliminary data.</text>
</comment>
<reference evidence="2" key="1">
    <citation type="submission" date="2022-04" db="EMBL/GenBank/DDBJ databases">
        <title>A functionally conserved STORR gene fusion in Papaver species that diverged 16.8 million years ago.</title>
        <authorList>
            <person name="Catania T."/>
        </authorList>
    </citation>
    <scope>NUCLEOTIDE SEQUENCE</scope>
    <source>
        <strain evidence="2">S-188037</strain>
    </source>
</reference>
<evidence type="ECO:0000313" key="2">
    <source>
        <dbReference type="EMBL" id="KAI3938047.1"/>
    </source>
</evidence>
<dbReference type="AlphaFoldDB" id="A0AAD4T2E2"/>
<proteinExistence type="predicted"/>
<evidence type="ECO:0000256" key="1">
    <source>
        <dbReference type="SAM" id="MobiDB-lite"/>
    </source>
</evidence>
<keyword evidence="3" id="KW-1185">Reference proteome</keyword>
<sequence>MNPRFFRSIVKRPICTRYQSGNGGNGGGDGGGSGLGGIDDRRKVQQQQHRGVVDDGGSRSLFSSQLPRGYSIEQNHCIGEDIKYYRVMNLVLCLMPVQDTLA</sequence>